<accession>A0ABV6ZI25</accession>
<evidence type="ECO:0000256" key="1">
    <source>
        <dbReference type="SAM" id="SignalP"/>
    </source>
</evidence>
<dbReference type="Proteomes" id="UP001595190">
    <property type="component" value="Unassembled WGS sequence"/>
</dbReference>
<feature type="signal peptide" evidence="1">
    <location>
        <begin position="1"/>
        <end position="22"/>
    </location>
</feature>
<comment type="caution">
    <text evidence="2">The sequence shown here is derived from an EMBL/GenBank/DDBJ whole genome shotgun (WGS) entry which is preliminary data.</text>
</comment>
<gene>
    <name evidence="2" type="ORF">ACETRX_19500</name>
</gene>
<organism evidence="2 3">
    <name type="scientific">Labrys neptuniae</name>
    <dbReference type="NCBI Taxonomy" id="376174"/>
    <lineage>
        <taxon>Bacteria</taxon>
        <taxon>Pseudomonadati</taxon>
        <taxon>Pseudomonadota</taxon>
        <taxon>Alphaproteobacteria</taxon>
        <taxon>Hyphomicrobiales</taxon>
        <taxon>Xanthobacteraceae</taxon>
        <taxon>Labrys</taxon>
    </lineage>
</organism>
<dbReference type="EMBL" id="JBHGPK010000008">
    <property type="protein sequence ID" value="MFC2251828.1"/>
    <property type="molecule type" value="Genomic_DNA"/>
</dbReference>
<evidence type="ECO:0000313" key="3">
    <source>
        <dbReference type="Proteomes" id="UP001595190"/>
    </source>
</evidence>
<name>A0ABV6ZI25_9HYPH</name>
<proteinExistence type="predicted"/>
<keyword evidence="1" id="KW-0732">Signal</keyword>
<protein>
    <submittedName>
        <fullName evidence="2">Uncharacterized protein</fullName>
    </submittedName>
</protein>
<sequence>MRFLSRLFIPAVLVFATLPAFAKDKNPSFGSFGIVADNAWGRFRLWLSADGDSYIQKYLLGSKVPAGSPSPLYIRYRFRLSPDEVAHFTAFLRQKSPWGANCREKSIVYDATTTTIWQQQGGKLRAVCQPPEPLHRSVAFWAVYKFADKLDGTGPSIEIYRGGFDEWSPPGFPTDAEISKALRNAGG</sequence>
<evidence type="ECO:0000313" key="2">
    <source>
        <dbReference type="EMBL" id="MFC2251828.1"/>
    </source>
</evidence>
<dbReference type="RefSeq" id="WP_394312366.1">
    <property type="nucleotide sequence ID" value="NZ_JBHGPK010000008.1"/>
</dbReference>
<feature type="chain" id="PRO_5046398195" evidence="1">
    <location>
        <begin position="23"/>
        <end position="187"/>
    </location>
</feature>
<reference evidence="2 3" key="1">
    <citation type="submission" date="2024-09" db="EMBL/GenBank/DDBJ databases">
        <title>Description of Labrys sedimenti sp. nov., isolated from a diclofenac-degrading enrichment culture, and genome-based reclassification of Labrys portucalensis as a later heterotypic synonym of Labrys neptuniae.</title>
        <authorList>
            <person name="Tancsics A."/>
            <person name="Csepanyi A."/>
        </authorList>
    </citation>
    <scope>NUCLEOTIDE SEQUENCE [LARGE SCALE GENOMIC DNA]</scope>
    <source>
        <strain evidence="2 3">LMG 23412</strain>
    </source>
</reference>